<dbReference type="Proteomes" id="UP001497493">
    <property type="component" value="Chromosome"/>
</dbReference>
<protein>
    <submittedName>
        <fullName evidence="2">Uncharacterized protein</fullName>
    </submittedName>
</protein>
<name>A0ABP1CB74_9GAMM</name>
<organism evidence="2 3">
    <name type="scientific">Candidatus Methylocalor cossyra</name>
    <dbReference type="NCBI Taxonomy" id="3108543"/>
    <lineage>
        <taxon>Bacteria</taxon>
        <taxon>Pseudomonadati</taxon>
        <taxon>Pseudomonadota</taxon>
        <taxon>Gammaproteobacteria</taxon>
        <taxon>Methylococcales</taxon>
        <taxon>Methylococcaceae</taxon>
        <taxon>Candidatus Methylocalor</taxon>
    </lineage>
</organism>
<dbReference type="EMBL" id="OZ026884">
    <property type="protein sequence ID" value="CAL1241500.1"/>
    <property type="molecule type" value="Genomic_DNA"/>
</dbReference>
<gene>
    <name evidence="2" type="ORF">MECH1_V1_2724</name>
</gene>
<feature type="region of interest" description="Disordered" evidence="1">
    <location>
        <begin position="52"/>
        <end position="87"/>
    </location>
</feature>
<reference evidence="2 3" key="1">
    <citation type="submission" date="2024-04" db="EMBL/GenBank/DDBJ databases">
        <authorList>
            <person name="Cremers G."/>
        </authorList>
    </citation>
    <scope>NUCLEOTIDE SEQUENCE [LARGE SCALE GENOMIC DNA]</scope>
    <source>
        <strain evidence="2">MeCH1-AG</strain>
    </source>
</reference>
<proteinExistence type="predicted"/>
<accession>A0ABP1CB74</accession>
<keyword evidence="3" id="KW-1185">Reference proteome</keyword>
<sequence>MPTEQARHLLNQFQGCKPRVIVASGERSEALSKSEQEDPGCRSCWTTQARRAGRATGVSGKLGRAGQRGFGPAQPALPECPSLNAKP</sequence>
<evidence type="ECO:0000313" key="3">
    <source>
        <dbReference type="Proteomes" id="UP001497493"/>
    </source>
</evidence>
<evidence type="ECO:0000256" key="1">
    <source>
        <dbReference type="SAM" id="MobiDB-lite"/>
    </source>
</evidence>
<evidence type="ECO:0000313" key="2">
    <source>
        <dbReference type="EMBL" id="CAL1241500.1"/>
    </source>
</evidence>